<feature type="transmembrane region" description="Helical" evidence="11">
    <location>
        <begin position="92"/>
        <end position="110"/>
    </location>
</feature>
<keyword evidence="8 11" id="KW-1133">Transmembrane helix</keyword>
<evidence type="ECO:0000313" key="13">
    <source>
        <dbReference type="Proteomes" id="UP000092462"/>
    </source>
</evidence>
<keyword evidence="13" id="KW-1185">Reference proteome</keyword>
<dbReference type="VEuPathDB" id="VectorBase:PPAPM1_004114"/>
<evidence type="ECO:0000256" key="4">
    <source>
        <dbReference type="ARBA" id="ARBA00022692"/>
    </source>
</evidence>
<dbReference type="PRINTS" id="PR00660">
    <property type="entry name" value="ERLUMENR"/>
</dbReference>
<sequence length="174" mass="20141">MNIFRLAGDMLHLLAIIVLLVMILKTRSYAGISGKSQLLFVIVYVTRYSDIFTTYINMYITVMKILYLLASLSIVLLMVIFRKSYNRKLDTFRIEFLLIPAAILALLFNYDFITLEILWTFSIYLEAVAILPQLLNSCCKPHLCGINKRARTLVKYRLSDTNKSIRRSGMREVV</sequence>
<dbReference type="GO" id="GO:0006621">
    <property type="term" value="P:protein retention in ER lumen"/>
    <property type="evidence" value="ECO:0007669"/>
    <property type="project" value="InterPro"/>
</dbReference>
<keyword evidence="3 11" id="KW-0813">Transport</keyword>
<comment type="similarity">
    <text evidence="2 11">Belongs to the ERD2 family.</text>
</comment>
<name>A0A1B0D1H4_PHLPP</name>
<accession>A0A1B0D1H4</accession>
<dbReference type="GO" id="GO:0016192">
    <property type="term" value="P:vesicle-mediated transport"/>
    <property type="evidence" value="ECO:0007669"/>
    <property type="project" value="UniProtKB-KW"/>
</dbReference>
<keyword evidence="7 11" id="KW-0653">Protein transport</keyword>
<dbReference type="Proteomes" id="UP000092462">
    <property type="component" value="Unassembled WGS sequence"/>
</dbReference>
<evidence type="ECO:0000256" key="3">
    <source>
        <dbReference type="ARBA" id="ARBA00022448"/>
    </source>
</evidence>
<proteinExistence type="inferred from homology"/>
<dbReference type="EMBL" id="AJVK01022016">
    <property type="status" value="NOT_ANNOTATED_CDS"/>
    <property type="molecule type" value="Genomic_DNA"/>
</dbReference>
<protein>
    <recommendedName>
        <fullName evidence="11">ER lumen protein-retaining receptor</fullName>
    </recommendedName>
</protein>
<dbReference type="GO" id="GO:0005789">
    <property type="term" value="C:endoplasmic reticulum membrane"/>
    <property type="evidence" value="ECO:0007669"/>
    <property type="project" value="UniProtKB-SubCell"/>
</dbReference>
<keyword evidence="5 11" id="KW-0256">Endoplasmic reticulum</keyword>
<dbReference type="GO" id="GO:0046923">
    <property type="term" value="F:ER retention sequence binding"/>
    <property type="evidence" value="ECO:0007669"/>
    <property type="project" value="InterPro"/>
</dbReference>
<evidence type="ECO:0000256" key="5">
    <source>
        <dbReference type="ARBA" id="ARBA00022824"/>
    </source>
</evidence>
<comment type="caution">
    <text evidence="11">Lacks conserved residue(s) required for the propagation of feature annotation.</text>
</comment>
<evidence type="ECO:0000256" key="2">
    <source>
        <dbReference type="ARBA" id="ARBA00010120"/>
    </source>
</evidence>
<dbReference type="EnsemblMetazoa" id="PPAI001197-RA">
    <property type="protein sequence ID" value="PPAI001197-PA"/>
    <property type="gene ID" value="PPAI001197"/>
</dbReference>
<dbReference type="Pfam" id="PF00810">
    <property type="entry name" value="ER_lumen_recept"/>
    <property type="match status" value="1"/>
</dbReference>
<dbReference type="InterPro" id="IPR000133">
    <property type="entry name" value="ER_ret_rcpt"/>
</dbReference>
<dbReference type="PROSITE" id="PS00952">
    <property type="entry name" value="ER_LUMEN_RECEPTOR_2"/>
    <property type="match status" value="1"/>
</dbReference>
<keyword evidence="6" id="KW-0931">ER-Golgi transport</keyword>
<feature type="transmembrane region" description="Helical" evidence="11">
    <location>
        <begin position="54"/>
        <end position="80"/>
    </location>
</feature>
<dbReference type="EMBL" id="AJVK01022018">
    <property type="status" value="NOT_ANNOTATED_CDS"/>
    <property type="molecule type" value="Genomic_DNA"/>
</dbReference>
<reference evidence="12" key="1">
    <citation type="submission" date="2022-08" db="UniProtKB">
        <authorList>
            <consortium name="EnsemblMetazoa"/>
        </authorList>
    </citation>
    <scope>IDENTIFICATION</scope>
    <source>
        <strain evidence="12">Israel</strain>
    </source>
</reference>
<evidence type="ECO:0000256" key="6">
    <source>
        <dbReference type="ARBA" id="ARBA00022892"/>
    </source>
</evidence>
<evidence type="ECO:0000313" key="12">
    <source>
        <dbReference type="EnsemblMetazoa" id="PPAI001197-PA"/>
    </source>
</evidence>
<evidence type="ECO:0000256" key="11">
    <source>
        <dbReference type="RuleBase" id="RU000634"/>
    </source>
</evidence>
<keyword evidence="4 11" id="KW-0812">Transmembrane</keyword>
<dbReference type="VEuPathDB" id="VectorBase:PPAI001197"/>
<dbReference type="GO" id="GO:0015031">
    <property type="term" value="P:protein transport"/>
    <property type="evidence" value="ECO:0007669"/>
    <property type="project" value="UniProtKB-KW"/>
</dbReference>
<evidence type="ECO:0000256" key="8">
    <source>
        <dbReference type="ARBA" id="ARBA00022989"/>
    </source>
</evidence>
<evidence type="ECO:0000256" key="7">
    <source>
        <dbReference type="ARBA" id="ARBA00022927"/>
    </source>
</evidence>
<evidence type="ECO:0000256" key="9">
    <source>
        <dbReference type="ARBA" id="ARBA00023136"/>
    </source>
</evidence>
<organism evidence="12 13">
    <name type="scientific">Phlebotomus papatasi</name>
    <name type="common">Sandfly</name>
    <dbReference type="NCBI Taxonomy" id="29031"/>
    <lineage>
        <taxon>Eukaryota</taxon>
        <taxon>Metazoa</taxon>
        <taxon>Ecdysozoa</taxon>
        <taxon>Arthropoda</taxon>
        <taxon>Hexapoda</taxon>
        <taxon>Insecta</taxon>
        <taxon>Pterygota</taxon>
        <taxon>Neoptera</taxon>
        <taxon>Endopterygota</taxon>
        <taxon>Diptera</taxon>
        <taxon>Nematocera</taxon>
        <taxon>Psychodoidea</taxon>
        <taxon>Psychodidae</taxon>
        <taxon>Phlebotomus</taxon>
        <taxon>Phlebotomus</taxon>
    </lineage>
</organism>
<dbReference type="EMBL" id="AJVK01022017">
    <property type="status" value="NOT_ANNOTATED_CDS"/>
    <property type="molecule type" value="Genomic_DNA"/>
</dbReference>
<dbReference type="AlphaFoldDB" id="A0A1B0D1H4"/>
<keyword evidence="10 11" id="KW-0675">Receptor</keyword>
<feature type="transmembrane region" description="Helical" evidence="11">
    <location>
        <begin position="116"/>
        <end position="135"/>
    </location>
</feature>
<keyword evidence="9 11" id="KW-0472">Membrane</keyword>
<comment type="subcellular location">
    <subcellularLocation>
        <location evidence="1 11">Endoplasmic reticulum membrane</location>
        <topology evidence="1 11">Multi-pass membrane protein</topology>
    </subcellularLocation>
</comment>
<evidence type="ECO:0000256" key="1">
    <source>
        <dbReference type="ARBA" id="ARBA00004477"/>
    </source>
</evidence>
<dbReference type="PANTHER" id="PTHR10585">
    <property type="entry name" value="ER LUMEN PROTEIN RETAINING RECEPTOR"/>
    <property type="match status" value="1"/>
</dbReference>
<evidence type="ECO:0000256" key="10">
    <source>
        <dbReference type="ARBA" id="ARBA00023170"/>
    </source>
</evidence>
<dbReference type="PROSITE" id="PS00951">
    <property type="entry name" value="ER_LUMEN_RECEPTOR_1"/>
    <property type="match status" value="1"/>
</dbReference>